<gene>
    <name evidence="3" type="ORF">NBH00_02365</name>
</gene>
<reference evidence="3 4" key="1">
    <citation type="submission" date="2022-06" db="EMBL/GenBank/DDBJ databases">
        <title>Paraconexibacter antarcticus.</title>
        <authorList>
            <person name="Kim C.S."/>
        </authorList>
    </citation>
    <scope>NUCLEOTIDE SEQUENCE [LARGE SCALE GENOMIC DNA]</scope>
    <source>
        <strain evidence="3 4">02-257</strain>
    </source>
</reference>
<evidence type="ECO:0000313" key="3">
    <source>
        <dbReference type="EMBL" id="UTI65062.1"/>
    </source>
</evidence>
<dbReference type="InterPro" id="IPR036291">
    <property type="entry name" value="NAD(P)-bd_dom_sf"/>
</dbReference>
<sequence>MTHPSGSSHKRVLITGGAGFIGSNLCIALATRHPEWDVVACDNLFRRGSELNLPRLRTAGVSFVHGDVRQADDLTRIGPIDALVECSAEPSVMASVDGATDYVVQTNLMGAYRCLELAARHGAQLIFLSTSRVYPVAALEAMPVVETDDRYELVDSDGVSEAFPLTGARTLYGATKLAAELLVAEFADTHGIPTVVNRCGVVAGPWQMGKVDQGVFTHWMLSHHRGDPLRYIGYGGTGKQVRDLLHVDDLVELVELQLADPAHWAGTTFNVGGGRAGSLSLRETTALCARIAGREVPVTSAGETRPGDVRVYLSDCSALYAHTSWRPTRGPEQVLADISTWITANEALVLSALG</sequence>
<dbReference type="Pfam" id="PF01370">
    <property type="entry name" value="Epimerase"/>
    <property type="match status" value="1"/>
</dbReference>
<evidence type="ECO:0000313" key="4">
    <source>
        <dbReference type="Proteomes" id="UP001056035"/>
    </source>
</evidence>
<name>A0ABY5DVG8_9ACTN</name>
<organism evidence="3 4">
    <name type="scientific">Paraconexibacter antarcticus</name>
    <dbReference type="NCBI Taxonomy" id="2949664"/>
    <lineage>
        <taxon>Bacteria</taxon>
        <taxon>Bacillati</taxon>
        <taxon>Actinomycetota</taxon>
        <taxon>Thermoleophilia</taxon>
        <taxon>Solirubrobacterales</taxon>
        <taxon>Paraconexibacteraceae</taxon>
        <taxon>Paraconexibacter</taxon>
    </lineage>
</organism>
<dbReference type="Proteomes" id="UP001056035">
    <property type="component" value="Chromosome"/>
</dbReference>
<proteinExistence type="inferred from homology"/>
<evidence type="ECO:0000256" key="1">
    <source>
        <dbReference type="ARBA" id="ARBA00007637"/>
    </source>
</evidence>
<dbReference type="InterPro" id="IPR001509">
    <property type="entry name" value="Epimerase_deHydtase"/>
</dbReference>
<dbReference type="PANTHER" id="PTHR43000">
    <property type="entry name" value="DTDP-D-GLUCOSE 4,6-DEHYDRATASE-RELATED"/>
    <property type="match status" value="1"/>
</dbReference>
<protein>
    <submittedName>
        <fullName evidence="3">NAD-dependent epimerase/dehydratase family protein</fullName>
    </submittedName>
</protein>
<dbReference type="SUPFAM" id="SSF51735">
    <property type="entry name" value="NAD(P)-binding Rossmann-fold domains"/>
    <property type="match status" value="1"/>
</dbReference>
<feature type="domain" description="NAD-dependent epimerase/dehydratase" evidence="2">
    <location>
        <begin position="12"/>
        <end position="272"/>
    </location>
</feature>
<dbReference type="Gene3D" id="3.40.50.720">
    <property type="entry name" value="NAD(P)-binding Rossmann-like Domain"/>
    <property type="match status" value="1"/>
</dbReference>
<evidence type="ECO:0000259" key="2">
    <source>
        <dbReference type="Pfam" id="PF01370"/>
    </source>
</evidence>
<dbReference type="RefSeq" id="WP_254571752.1">
    <property type="nucleotide sequence ID" value="NZ_CP098502.1"/>
</dbReference>
<comment type="similarity">
    <text evidence="1">Belongs to the NAD(P)-dependent epimerase/dehydratase family.</text>
</comment>
<keyword evidence="4" id="KW-1185">Reference proteome</keyword>
<accession>A0ABY5DVG8</accession>
<dbReference type="EMBL" id="CP098502">
    <property type="protein sequence ID" value="UTI65062.1"/>
    <property type="molecule type" value="Genomic_DNA"/>
</dbReference>